<feature type="region of interest" description="Disordered" evidence="1">
    <location>
        <begin position="1"/>
        <end position="42"/>
    </location>
</feature>
<accession>A0A6A3QZD4</accession>
<sequence>MPVPGCRSPQVRKEPPETLSQTDLKNGDEKGLASCQTMQGVG</sequence>
<dbReference type="Proteomes" id="UP000440732">
    <property type="component" value="Unassembled WGS sequence"/>
</dbReference>
<gene>
    <name evidence="3" type="ORF">PF006_g25969</name>
    <name evidence="2" type="ORF">PF010_g21103</name>
</gene>
<comment type="caution">
    <text evidence="3">The sequence shown here is derived from an EMBL/GenBank/DDBJ whole genome shotgun (WGS) entry which is preliminary data.</text>
</comment>
<protein>
    <submittedName>
        <fullName evidence="3">Uncharacterized protein</fullName>
    </submittedName>
</protein>
<evidence type="ECO:0000313" key="3">
    <source>
        <dbReference type="EMBL" id="KAE9086706.1"/>
    </source>
</evidence>
<organism evidence="3 4">
    <name type="scientific">Phytophthora fragariae</name>
    <dbReference type="NCBI Taxonomy" id="53985"/>
    <lineage>
        <taxon>Eukaryota</taxon>
        <taxon>Sar</taxon>
        <taxon>Stramenopiles</taxon>
        <taxon>Oomycota</taxon>
        <taxon>Peronosporomycetes</taxon>
        <taxon>Peronosporales</taxon>
        <taxon>Peronosporaceae</taxon>
        <taxon>Phytophthora</taxon>
    </lineage>
</organism>
<proteinExistence type="predicted"/>
<reference evidence="3 4" key="1">
    <citation type="submission" date="2018-08" db="EMBL/GenBank/DDBJ databases">
        <title>Genomic investigation of the strawberry pathogen Phytophthora fragariae indicates pathogenicity is determined by transcriptional variation in three key races.</title>
        <authorList>
            <person name="Adams T.M."/>
            <person name="Armitage A.D."/>
            <person name="Sobczyk M.K."/>
            <person name="Bates H.J."/>
            <person name="Dunwell J.M."/>
            <person name="Nellist C.F."/>
            <person name="Harrison R.J."/>
        </authorList>
    </citation>
    <scope>NUCLEOTIDE SEQUENCE [LARGE SCALE GENOMIC DNA]</scope>
    <source>
        <strain evidence="3 4">NOV-5</strain>
        <strain evidence="2 5">ONT-3</strain>
    </source>
</reference>
<evidence type="ECO:0000256" key="1">
    <source>
        <dbReference type="SAM" id="MobiDB-lite"/>
    </source>
</evidence>
<evidence type="ECO:0000313" key="4">
    <source>
        <dbReference type="Proteomes" id="UP000440732"/>
    </source>
</evidence>
<dbReference type="Proteomes" id="UP000488956">
    <property type="component" value="Unassembled WGS sequence"/>
</dbReference>
<dbReference type="EMBL" id="QXGA01003166">
    <property type="protein sequence ID" value="KAE9086706.1"/>
    <property type="molecule type" value="Genomic_DNA"/>
</dbReference>
<evidence type="ECO:0000313" key="5">
    <source>
        <dbReference type="Proteomes" id="UP000488956"/>
    </source>
</evidence>
<evidence type="ECO:0000313" key="2">
    <source>
        <dbReference type="EMBL" id="KAE9083720.1"/>
    </source>
</evidence>
<name>A0A6A3QZD4_9STRA</name>
<dbReference type="AlphaFoldDB" id="A0A6A3QZD4"/>
<dbReference type="EMBL" id="QXFX01001863">
    <property type="protein sequence ID" value="KAE9083720.1"/>
    <property type="molecule type" value="Genomic_DNA"/>
</dbReference>